<dbReference type="Gene3D" id="2.40.50.100">
    <property type="match status" value="1"/>
</dbReference>
<dbReference type="Pfam" id="PF02893">
    <property type="entry name" value="GRAM"/>
    <property type="match status" value="1"/>
</dbReference>
<dbReference type="FunFam" id="2.40.30.20:FF:000002">
    <property type="entry name" value="V-type proton ATPase catalytic subunit A"/>
    <property type="match status" value="1"/>
</dbReference>
<feature type="transmembrane region" description="Helical" evidence="16">
    <location>
        <begin position="1149"/>
        <end position="1166"/>
    </location>
</feature>
<dbReference type="PANTHER" id="PTHR43607">
    <property type="entry name" value="V-TYPE PROTON ATPASE CATALYTIC SUBUNIT A"/>
    <property type="match status" value="1"/>
</dbReference>
<dbReference type="SUPFAM" id="SSF50615">
    <property type="entry name" value="N-terminal domain of alpha and beta subunits of F1 ATP synthase"/>
    <property type="match status" value="1"/>
</dbReference>
<dbReference type="InterPro" id="IPR031686">
    <property type="entry name" value="ATP-synth_a_Xtn"/>
</dbReference>
<comment type="subcellular location">
    <subcellularLocation>
        <location evidence="1">Membrane</location>
        <topology evidence="1">Multi-pass membrane protein</topology>
    </subcellularLocation>
    <subcellularLocation>
        <location evidence="2">Membrane</location>
        <topology evidence="2">Single-pass membrane protein</topology>
    </subcellularLocation>
</comment>
<dbReference type="InterPro" id="IPR036121">
    <property type="entry name" value="ATPase_F1/V1/A1_a/bsu_N_sf"/>
</dbReference>
<dbReference type="SUPFAM" id="SSF52540">
    <property type="entry name" value="P-loop containing nucleoside triphosphate hydrolases"/>
    <property type="match status" value="1"/>
</dbReference>
<dbReference type="CDD" id="cd01134">
    <property type="entry name" value="V_A-ATPase_A"/>
    <property type="match status" value="1"/>
</dbReference>
<feature type="transmembrane region" description="Helical" evidence="16">
    <location>
        <begin position="1311"/>
        <end position="1331"/>
    </location>
</feature>
<dbReference type="Gene3D" id="2.40.30.20">
    <property type="match status" value="1"/>
</dbReference>
<dbReference type="InterPro" id="IPR031968">
    <property type="entry name" value="VASt"/>
</dbReference>
<dbReference type="EMBL" id="SCEB01002416">
    <property type="protein sequence ID" value="RXM95405.1"/>
    <property type="molecule type" value="Genomic_DNA"/>
</dbReference>
<dbReference type="InterPro" id="IPR011993">
    <property type="entry name" value="PH-like_dom_sf"/>
</dbReference>
<evidence type="ECO:0000256" key="2">
    <source>
        <dbReference type="ARBA" id="ARBA00004167"/>
    </source>
</evidence>
<feature type="domain" description="VASt" evidence="17">
    <location>
        <begin position="726"/>
        <end position="886"/>
    </location>
</feature>
<evidence type="ECO:0000256" key="16">
    <source>
        <dbReference type="SAM" id="Phobius"/>
    </source>
</evidence>
<reference evidence="18 19" key="1">
    <citation type="submission" date="2019-01" db="EMBL/GenBank/DDBJ databases">
        <title>Draft Genome and Complete Hox-Cluster Characterization of the Sterlet Sturgeon (Acipenser ruthenus).</title>
        <authorList>
            <person name="Wei Q."/>
        </authorList>
    </citation>
    <scope>NUCLEOTIDE SEQUENCE [LARGE SCALE GENOMIC DNA]</scope>
    <source>
        <strain evidence="18">WHYD16114868_AA</strain>
        <tissue evidence="18">Blood</tissue>
    </source>
</reference>
<evidence type="ECO:0000313" key="19">
    <source>
        <dbReference type="Proteomes" id="UP000289886"/>
    </source>
</evidence>
<dbReference type="FunFam" id="2.30.29.30:FF:000008">
    <property type="entry name" value="GRAM domain containing 1B"/>
    <property type="match status" value="1"/>
</dbReference>
<dbReference type="CDD" id="cd13220">
    <property type="entry name" value="PH-GRAM_GRAMDC"/>
    <property type="match status" value="1"/>
</dbReference>
<keyword evidence="7" id="KW-0547">Nucleotide-binding</keyword>
<evidence type="ECO:0000256" key="9">
    <source>
        <dbReference type="ARBA" id="ARBA00022840"/>
    </source>
</evidence>
<comment type="function">
    <text evidence="14">Catalytic subunit of the V1 complex of vacuolar(H+)-ATPase (V-ATPase), a multisubunit enzyme composed of a peripheral complex (V1) that hydrolyzes ATP and a membrane integral complex (V0) that translocates protons. V-ATPase is responsible for acidifying and maintaining the pH of intracellular compartments and in some cell types, is targeted to the plasma membrane, where it is responsible for acidifying the extracellular environment. In aerobic conditions, involved in intracellular iron homeostasis, thus triggering the activity of Fe(2+) prolyl hydroxylase (PHD) enzymes, and leading to HIF1A hydroxylation and subsequent proteasomal degradation. May play a role in neurite development and synaptic connectivity.</text>
</comment>
<protein>
    <recommendedName>
        <fullName evidence="4">H(+)-transporting two-sector ATPase</fullName>
        <ecNumber evidence="4">7.1.2.2</ecNumber>
    </recommendedName>
</protein>
<dbReference type="CDD" id="cd18119">
    <property type="entry name" value="ATP-synt_V_A-type_alpha_N"/>
    <property type="match status" value="1"/>
</dbReference>
<dbReference type="InterPro" id="IPR023366">
    <property type="entry name" value="ATP_synth_asu-like_sf"/>
</dbReference>
<dbReference type="InterPro" id="IPR000194">
    <property type="entry name" value="ATPase_F1/V1/A1_a/bsu_nucl-bd"/>
</dbReference>
<organism evidence="18 19">
    <name type="scientific">Acipenser ruthenus</name>
    <name type="common">Sterlet sturgeon</name>
    <dbReference type="NCBI Taxonomy" id="7906"/>
    <lineage>
        <taxon>Eukaryota</taxon>
        <taxon>Metazoa</taxon>
        <taxon>Chordata</taxon>
        <taxon>Craniata</taxon>
        <taxon>Vertebrata</taxon>
        <taxon>Euteleostomi</taxon>
        <taxon>Actinopterygii</taxon>
        <taxon>Chondrostei</taxon>
        <taxon>Acipenseriformes</taxon>
        <taxon>Acipenseridae</taxon>
        <taxon>Acipenser</taxon>
    </lineage>
</organism>
<dbReference type="PANTHER" id="PTHR43607:SF1">
    <property type="entry name" value="H(+)-TRANSPORTING TWO-SECTOR ATPASE"/>
    <property type="match status" value="1"/>
</dbReference>
<dbReference type="GO" id="GO:0005789">
    <property type="term" value="C:endoplasmic reticulum membrane"/>
    <property type="evidence" value="ECO:0007669"/>
    <property type="project" value="UniProtKB-ARBA"/>
</dbReference>
<keyword evidence="8" id="KW-0375">Hydrogen ion transport</keyword>
<evidence type="ECO:0000256" key="10">
    <source>
        <dbReference type="ARBA" id="ARBA00022967"/>
    </source>
</evidence>
<dbReference type="Pfam" id="PF02874">
    <property type="entry name" value="ATP-synt_ab_N"/>
    <property type="match status" value="1"/>
</dbReference>
<feature type="transmembrane region" description="Helical" evidence="16">
    <location>
        <begin position="1111"/>
        <end position="1137"/>
    </location>
</feature>
<accession>A0A444V4S0</accession>
<evidence type="ECO:0000256" key="13">
    <source>
        <dbReference type="ARBA" id="ARBA00023136"/>
    </source>
</evidence>
<evidence type="ECO:0000256" key="1">
    <source>
        <dbReference type="ARBA" id="ARBA00004141"/>
    </source>
</evidence>
<dbReference type="InterPro" id="IPR004100">
    <property type="entry name" value="ATPase_F1/V1/A1_a/bsu_N"/>
</dbReference>
<comment type="caution">
    <text evidence="18">The sequence shown here is derived from an EMBL/GenBank/DDBJ whole genome shotgun (WGS) entry which is preliminary data.</text>
</comment>
<evidence type="ECO:0000256" key="12">
    <source>
        <dbReference type="ARBA" id="ARBA00023065"/>
    </source>
</evidence>
<keyword evidence="6 16" id="KW-0812">Transmembrane</keyword>
<comment type="catalytic activity">
    <reaction evidence="15">
        <text>ATP + H2O + 4 H(+)(in) = ADP + phosphate + 5 H(+)(out)</text>
        <dbReference type="Rhea" id="RHEA:57720"/>
        <dbReference type="ChEBI" id="CHEBI:15377"/>
        <dbReference type="ChEBI" id="CHEBI:15378"/>
        <dbReference type="ChEBI" id="CHEBI:30616"/>
        <dbReference type="ChEBI" id="CHEBI:43474"/>
        <dbReference type="ChEBI" id="CHEBI:456216"/>
        <dbReference type="EC" id="7.1.2.2"/>
    </reaction>
</comment>
<dbReference type="GO" id="GO:0046034">
    <property type="term" value="P:ATP metabolic process"/>
    <property type="evidence" value="ECO:0007669"/>
    <property type="project" value="InterPro"/>
</dbReference>
<evidence type="ECO:0000313" key="18">
    <source>
        <dbReference type="EMBL" id="RXM95405.1"/>
    </source>
</evidence>
<dbReference type="InterPro" id="IPR027417">
    <property type="entry name" value="P-loop_NTPase"/>
</dbReference>
<dbReference type="Pfam" id="PF16886">
    <property type="entry name" value="ATP-synt_ab_Xtn"/>
    <property type="match status" value="1"/>
</dbReference>
<keyword evidence="19" id="KW-1185">Reference proteome</keyword>
<name>A0A444V4S0_ACIRT</name>
<keyword evidence="5" id="KW-0813">Transport</keyword>
<dbReference type="GO" id="GO:0044232">
    <property type="term" value="C:organelle membrane contact site"/>
    <property type="evidence" value="ECO:0007669"/>
    <property type="project" value="UniProtKB-ARBA"/>
</dbReference>
<evidence type="ECO:0000256" key="11">
    <source>
        <dbReference type="ARBA" id="ARBA00022989"/>
    </source>
</evidence>
<evidence type="ECO:0000256" key="14">
    <source>
        <dbReference type="ARBA" id="ARBA00046187"/>
    </source>
</evidence>
<dbReference type="Pfam" id="PF01529">
    <property type="entry name" value="DHHC"/>
    <property type="match status" value="1"/>
</dbReference>
<evidence type="ECO:0000256" key="3">
    <source>
        <dbReference type="ARBA" id="ARBA00008936"/>
    </source>
</evidence>
<keyword evidence="13 16" id="KW-0472">Membrane</keyword>
<sequence length="1355" mass="152357">MDFSKLPKIRDEEQESMFGYVHGVSGPVVTASNMAGAAMYELVRVGHCELVGEIIRLEGDMATIQVYEETSGVSVGDPVLRTGKPLSVELGPGIMGSIFDGIQRPLKDINDLTKSIYIPRGVNIGALNRDLKWEFTPSKSLRAGSHVTGGDIYGLVLENSLIKHKLMLPPRNRGTVTYVAPAGNYDISDVVLELEFEGIKEKFTMMQVWPVRQVRPVTEKLPANHPLLTGQRVLDALFPCVQGGTTAIPGAFGCGKTVISQSLSKYSNSDVIVYVGCGERGNEMSEVLRDFPELTMEVDGKTESIMKRTALVANTSNMPVAAREASIYTGITLSEYFRDMGYHVSMMADSTSRWAEALREISGRLAEMPAGLHNFAQDAAQPKLSSVAVTREAGVSVAIAAVALKTIREEEQESAEKEEEEEEQGPANSFSDILVREISLSSGSTDRGFWVPITTYKHRNEEFKKLFKHLLESEKLIVDYACALQRDILLQGRLYLSENWLCFHSNFILWETTIAIALKDVTSMSKEKTARLIPNAIQIGTNNEKFFFTSFAARERSYLSIFRMWQNALLNKNLTKQDFWHMVQHNYGSDLGLNNEEMESLSLSTENLNRSGVSATHTSDEFSLKLERRSSLKIPLIETPMEDASSRAEGEIGLPTTPAVINGTSLTLEVFGDNHVGRSPVMTSERNAKDPALSLDLNGNEDLLSERSGSDVNEEAEEGLFANDVQGRLYINRIFHISAEKMFELLFTDSHFLQRFMQKRKITELVSSPWVRDDSENQKKTLNYTITISNPLIGKFSTATELQTMYKDSQQGQYYLIDADVVTHDVPYHDYFYTSNRYCIIRTSKHKCRLRQLVFVCIIAQNADLHQAYFPRTESDLVTEEAHLNQSTADPSKPGALRRRRRTYSRSLVDRLSKQSLKQFSAGDLGAERSEEYSRVNLDLKNTQKYNLTKILLSMSVISTPNINSKLPKTDKEKTARLKIVLQESIALLEQMKRSLLMLQTNCELHNKTIVRAMERAQMKRKALKLPETEESLCCCEYLDRNGEKNHIAACCCNCEDLDETCDRWCKCEPLNPDSLSRVAETLSDRFRLPWISGAQRVDITILPPLVLLPIFLHIAALHFLLALVILTALPVFVLWYYYVTHRRKGHTLFFLSLALFSLGYTYYLFLTKVVPMGDVSLLQLTVLTSGLILTLLCLAQAKKNPGYIENSKETGCDHSTAKYYHKQPQKDSKVGSNGVHYESVSNGFHPSKDNGGYTKPLVDSENVEKNWCRVCKIVRPPRAGHCRICVACVQRLDHHCVWINSCVGQANHRAFLLTLLLFLLTSTYGISLTLGSVCPRQSVFTALFYCPGVYDQYR</sequence>
<dbReference type="EC" id="7.1.2.2" evidence="4"/>
<keyword evidence="12" id="KW-0406">Ion transport</keyword>
<evidence type="ECO:0000256" key="8">
    <source>
        <dbReference type="ARBA" id="ARBA00022781"/>
    </source>
</evidence>
<dbReference type="Proteomes" id="UP000289886">
    <property type="component" value="Unassembled WGS sequence"/>
</dbReference>
<keyword evidence="11 16" id="KW-1133">Transmembrane helix</keyword>
<dbReference type="InterPro" id="IPR004182">
    <property type="entry name" value="GRAM"/>
</dbReference>
<proteinExistence type="inferred from homology"/>
<comment type="similarity">
    <text evidence="3">Belongs to the ATPase alpha/beta chains family.</text>
</comment>
<evidence type="ECO:0000259" key="17">
    <source>
        <dbReference type="PROSITE" id="PS51778"/>
    </source>
</evidence>
<evidence type="ECO:0000256" key="6">
    <source>
        <dbReference type="ARBA" id="ARBA00022692"/>
    </source>
</evidence>
<dbReference type="PROSITE" id="PS51778">
    <property type="entry name" value="VAST"/>
    <property type="match status" value="1"/>
</dbReference>
<dbReference type="FunFam" id="2.40.50.100:FF:000008">
    <property type="entry name" value="V-type proton ATPase catalytic subunit A"/>
    <property type="match status" value="1"/>
</dbReference>
<dbReference type="NCBIfam" id="NF003220">
    <property type="entry name" value="PRK04192.1"/>
    <property type="match status" value="1"/>
</dbReference>
<evidence type="ECO:0000256" key="5">
    <source>
        <dbReference type="ARBA" id="ARBA00022448"/>
    </source>
</evidence>
<dbReference type="SMART" id="SM00568">
    <property type="entry name" value="GRAM"/>
    <property type="match status" value="1"/>
</dbReference>
<dbReference type="Gene3D" id="3.40.50.300">
    <property type="entry name" value="P-loop containing nucleotide triphosphate hydrolases"/>
    <property type="match status" value="1"/>
</dbReference>
<evidence type="ECO:0000256" key="4">
    <source>
        <dbReference type="ARBA" id="ARBA00012473"/>
    </source>
</evidence>
<dbReference type="Gene3D" id="2.30.29.30">
    <property type="entry name" value="Pleckstrin-homology domain (PH domain)/Phosphotyrosine-binding domain (PTB)"/>
    <property type="match status" value="1"/>
</dbReference>
<dbReference type="GO" id="GO:0005765">
    <property type="term" value="C:lysosomal membrane"/>
    <property type="evidence" value="ECO:0007669"/>
    <property type="project" value="TreeGrafter"/>
</dbReference>
<gene>
    <name evidence="18" type="ORF">EOD39_16917</name>
</gene>
<dbReference type="GO" id="GO:0046961">
    <property type="term" value="F:proton-transporting ATPase activity, rotational mechanism"/>
    <property type="evidence" value="ECO:0007669"/>
    <property type="project" value="InterPro"/>
</dbReference>
<evidence type="ECO:0000256" key="15">
    <source>
        <dbReference type="ARBA" id="ARBA00048383"/>
    </source>
</evidence>
<dbReference type="InterPro" id="IPR022878">
    <property type="entry name" value="V-ATPase_asu"/>
</dbReference>
<dbReference type="GO" id="GO:0016409">
    <property type="term" value="F:palmitoyltransferase activity"/>
    <property type="evidence" value="ECO:0007669"/>
    <property type="project" value="InterPro"/>
</dbReference>
<keyword evidence="9" id="KW-0067">ATP-binding</keyword>
<dbReference type="PROSITE" id="PS50216">
    <property type="entry name" value="DHHC"/>
    <property type="match status" value="1"/>
</dbReference>
<dbReference type="GO" id="GO:0005524">
    <property type="term" value="F:ATP binding"/>
    <property type="evidence" value="ECO:0007669"/>
    <property type="project" value="UniProtKB-KW"/>
</dbReference>
<evidence type="ECO:0000256" key="7">
    <source>
        <dbReference type="ARBA" id="ARBA00022741"/>
    </source>
</evidence>
<dbReference type="Pfam" id="PF00006">
    <property type="entry name" value="ATP-synt_ab"/>
    <property type="match status" value="1"/>
</dbReference>
<dbReference type="Pfam" id="PF16016">
    <property type="entry name" value="VASt"/>
    <property type="match status" value="1"/>
</dbReference>
<keyword evidence="10" id="KW-1278">Translocase</keyword>
<feature type="transmembrane region" description="Helical" evidence="16">
    <location>
        <begin position="1178"/>
        <end position="1196"/>
    </location>
</feature>
<dbReference type="InterPro" id="IPR001594">
    <property type="entry name" value="Palmitoyltrfase_DHHC"/>
</dbReference>